<dbReference type="PANTHER" id="PTHR11017:SF570">
    <property type="entry name" value="DISEASE RESISTANCE PROTEIN (TIR-NBS CLASS)-RELATED"/>
    <property type="match status" value="1"/>
</dbReference>
<evidence type="ECO:0000259" key="2">
    <source>
        <dbReference type="PROSITE" id="PS50104"/>
    </source>
</evidence>
<evidence type="ECO:0000256" key="1">
    <source>
        <dbReference type="ARBA" id="ARBA00023027"/>
    </source>
</evidence>
<organism evidence="3 4">
    <name type="scientific">Malus domestica</name>
    <name type="common">Apple</name>
    <name type="synonym">Pyrus malus</name>
    <dbReference type="NCBI Taxonomy" id="3750"/>
    <lineage>
        <taxon>Eukaryota</taxon>
        <taxon>Viridiplantae</taxon>
        <taxon>Streptophyta</taxon>
        <taxon>Embryophyta</taxon>
        <taxon>Tracheophyta</taxon>
        <taxon>Spermatophyta</taxon>
        <taxon>Magnoliopsida</taxon>
        <taxon>eudicotyledons</taxon>
        <taxon>Gunneridae</taxon>
        <taxon>Pentapetalae</taxon>
        <taxon>rosids</taxon>
        <taxon>fabids</taxon>
        <taxon>Rosales</taxon>
        <taxon>Rosaceae</taxon>
        <taxon>Amygdaloideae</taxon>
        <taxon>Maleae</taxon>
        <taxon>Malus</taxon>
    </lineage>
</organism>
<dbReference type="Gene3D" id="3.80.10.10">
    <property type="entry name" value="Ribonuclease Inhibitor"/>
    <property type="match status" value="2"/>
</dbReference>
<dbReference type="GO" id="GO:0007165">
    <property type="term" value="P:signal transduction"/>
    <property type="evidence" value="ECO:0007669"/>
    <property type="project" value="InterPro"/>
</dbReference>
<dbReference type="SUPFAM" id="SSF52058">
    <property type="entry name" value="L domain-like"/>
    <property type="match status" value="1"/>
</dbReference>
<accession>A0A498KL31</accession>
<sequence length="729" mass="82855">MAGQLVSSSSFTSNPSWKYDVFLSFRGEDTRTNFTDHLYKGLVDKGIHTFIDRQLSRGEEISPALLKAIEESRISLVIFSKSYASSRCCLDELVKILQCRESKKQIVLPVFYKVDPSHVGNQKSSFGDAFTDHESKFKDKKKVLMWRRALREVANLSGYPLLQGEYGTKKIKGIVVELPEPDVITLNAESFLRMVNLEIFINRNARFFGRIDYLPNDLRWIELGGQSNFHRRHIVVFNLPPNYHPRHLATFDVAYSGIRSLKGFKNLAKLTNMNLSGCEFLEKIPDLSGSPNLKHLVLSDCKSLVEVDDSVGFLDKLVELNLYGCSKLTRFVTRLGSRFLKTLSLRSCARLESFPEIEERMMESLTDLDIGESGIRELPSSIAYLTGLAYLFADKCENLIGTSLHHLSGLQSLSAVSFRQCPKLVTYGKNKRKFDEVSSSSTESQLLSTDLETSQDNCSTWLDLSRNNFVSLPDCISKFVNLETLYLTGCKRLREIPQLLPPNLKFLYLNDCASLEKTPKLPPMLNYLDLTNCYRLSGDEVAKLENNLLNEESLWCPGLEVIYPGNEVPKWFSYASNHPTTVEHLPEDDEIEEFVGGSEFCFEIPLNLQGETLLGLAVSVVLDAPGTNLFNSYILINRSPWFGPYFSRYKHIEAAHVLLKVLDLDENAQRRDICQVIFRFSEGARIKSCGVHLLRATKMNGLPNEHSWEEASFWEGSDIFYDAYDHQEQ</sequence>
<dbReference type="Pfam" id="PF01582">
    <property type="entry name" value="TIR"/>
    <property type="match status" value="1"/>
</dbReference>
<dbReference type="SMART" id="SM00255">
    <property type="entry name" value="TIR"/>
    <property type="match status" value="1"/>
</dbReference>
<protein>
    <recommendedName>
        <fullName evidence="2">TIR domain-containing protein</fullName>
    </recommendedName>
</protein>
<dbReference type="InterPro" id="IPR035897">
    <property type="entry name" value="Toll_tir_struct_dom_sf"/>
</dbReference>
<comment type="caution">
    <text evidence="3">The sequence shown here is derived from an EMBL/GenBank/DDBJ whole genome shotgun (WGS) entry which is preliminary data.</text>
</comment>
<dbReference type="AlphaFoldDB" id="A0A498KL31"/>
<dbReference type="PANTHER" id="PTHR11017">
    <property type="entry name" value="LEUCINE-RICH REPEAT-CONTAINING PROTEIN"/>
    <property type="match status" value="1"/>
</dbReference>
<dbReference type="EMBL" id="RDQH01000328">
    <property type="protein sequence ID" value="RXI06342.1"/>
    <property type="molecule type" value="Genomic_DNA"/>
</dbReference>
<dbReference type="SUPFAM" id="SSF52200">
    <property type="entry name" value="Toll/Interleukin receptor TIR domain"/>
    <property type="match status" value="1"/>
</dbReference>
<reference evidence="3 4" key="1">
    <citation type="submission" date="2018-10" db="EMBL/GenBank/DDBJ databases">
        <title>A high-quality apple genome assembly.</title>
        <authorList>
            <person name="Hu J."/>
        </authorList>
    </citation>
    <scope>NUCLEOTIDE SEQUENCE [LARGE SCALE GENOMIC DNA]</scope>
    <source>
        <strain evidence="4">cv. HFTH1</strain>
        <tissue evidence="3">Young leaf</tissue>
    </source>
</reference>
<dbReference type="InterPro" id="IPR000157">
    <property type="entry name" value="TIR_dom"/>
</dbReference>
<dbReference type="Gene3D" id="3.40.50.10140">
    <property type="entry name" value="Toll/interleukin-1 receptor homology (TIR) domain"/>
    <property type="match status" value="1"/>
</dbReference>
<evidence type="ECO:0000313" key="4">
    <source>
        <dbReference type="Proteomes" id="UP000290289"/>
    </source>
</evidence>
<dbReference type="FunFam" id="3.40.50.10140:FF:000007">
    <property type="entry name" value="Disease resistance protein (TIR-NBS-LRR class)"/>
    <property type="match status" value="1"/>
</dbReference>
<evidence type="ECO:0000313" key="3">
    <source>
        <dbReference type="EMBL" id="RXI06342.1"/>
    </source>
</evidence>
<name>A0A498KL31_MALDO</name>
<proteinExistence type="predicted"/>
<dbReference type="InterPro" id="IPR032675">
    <property type="entry name" value="LRR_dom_sf"/>
</dbReference>
<dbReference type="Pfam" id="PF23952">
    <property type="entry name" value="LRR_EndoS"/>
    <property type="match status" value="1"/>
</dbReference>
<feature type="domain" description="TIR" evidence="2">
    <location>
        <begin position="17"/>
        <end position="182"/>
    </location>
</feature>
<dbReference type="InterPro" id="IPR044974">
    <property type="entry name" value="Disease_R_plants"/>
</dbReference>
<dbReference type="GO" id="GO:0006952">
    <property type="term" value="P:defense response"/>
    <property type="evidence" value="ECO:0007669"/>
    <property type="project" value="InterPro"/>
</dbReference>
<gene>
    <name evidence="3" type="ORF">DVH24_018384</name>
</gene>
<dbReference type="PROSITE" id="PS50104">
    <property type="entry name" value="TIR"/>
    <property type="match status" value="1"/>
</dbReference>
<dbReference type="Proteomes" id="UP000290289">
    <property type="component" value="Chromosome 2"/>
</dbReference>
<keyword evidence="4" id="KW-1185">Reference proteome</keyword>
<keyword evidence="1" id="KW-0520">NAD</keyword>